<sequence>MTWHARGLGRLSARTFVVTGANSGIGFAAARALVERGGHVVLAVRDTGKGETAAARLDGPGTTSVVELDLADLDQVERCSRSLLAAGGDLSALICNAGVMGGPYLLSAQGYERQMATNHLGHAALIAGLWPRLHASGSRVVVMASTEARAGRLSSQTTREHLVDPTPYDGRQVYRDTKQANLLFAQELHRRCRAAGSPVSAVAVHPGASATNLFARQLAQAGHDRLASVSKLVTGMVLQSAAAGALSTLRALDDRTPSGAFIGPSALGQSRGRPKLLTVYPSGADPATAARLWVLTEEILQQRLPI</sequence>
<evidence type="ECO:0000256" key="2">
    <source>
        <dbReference type="ARBA" id="ARBA00023002"/>
    </source>
</evidence>
<accession>A0A9X3MS63</accession>
<protein>
    <submittedName>
        <fullName evidence="3">SDR family NAD(P)-dependent oxidoreductase</fullName>
    </submittedName>
</protein>
<dbReference type="AlphaFoldDB" id="A0A9X3MS63"/>
<keyword evidence="2" id="KW-0560">Oxidoreductase</keyword>
<evidence type="ECO:0000256" key="1">
    <source>
        <dbReference type="ARBA" id="ARBA00006484"/>
    </source>
</evidence>
<reference evidence="3" key="1">
    <citation type="submission" date="2022-10" db="EMBL/GenBank/DDBJ databases">
        <title>The WGS of Solirubrobacter ginsenosidimutans DSM 21036.</title>
        <authorList>
            <person name="Jiang Z."/>
        </authorList>
    </citation>
    <scope>NUCLEOTIDE SEQUENCE</scope>
    <source>
        <strain evidence="3">DSM 21036</strain>
    </source>
</reference>
<name>A0A9X3MS63_9ACTN</name>
<dbReference type="GO" id="GO:0016491">
    <property type="term" value="F:oxidoreductase activity"/>
    <property type="evidence" value="ECO:0007669"/>
    <property type="project" value="UniProtKB-KW"/>
</dbReference>
<comment type="caution">
    <text evidence="3">The sequence shown here is derived from an EMBL/GenBank/DDBJ whole genome shotgun (WGS) entry which is preliminary data.</text>
</comment>
<dbReference type="EMBL" id="JAPDOD010000013">
    <property type="protein sequence ID" value="MDA0161619.1"/>
    <property type="molecule type" value="Genomic_DNA"/>
</dbReference>
<evidence type="ECO:0000313" key="4">
    <source>
        <dbReference type="Proteomes" id="UP001149140"/>
    </source>
</evidence>
<dbReference type="Gene3D" id="3.40.50.720">
    <property type="entry name" value="NAD(P)-binding Rossmann-like Domain"/>
    <property type="match status" value="1"/>
</dbReference>
<evidence type="ECO:0000313" key="3">
    <source>
        <dbReference type="EMBL" id="MDA0161619.1"/>
    </source>
</evidence>
<dbReference type="SUPFAM" id="SSF51735">
    <property type="entry name" value="NAD(P)-binding Rossmann-fold domains"/>
    <property type="match status" value="1"/>
</dbReference>
<dbReference type="PANTHER" id="PTHR24320:SF148">
    <property type="entry name" value="NAD(P)-BINDING ROSSMANN-FOLD SUPERFAMILY PROTEIN"/>
    <property type="match status" value="1"/>
</dbReference>
<dbReference type="PANTHER" id="PTHR24320">
    <property type="entry name" value="RETINOL DEHYDROGENASE"/>
    <property type="match status" value="1"/>
</dbReference>
<gene>
    <name evidence="3" type="ORF">OM076_15180</name>
</gene>
<dbReference type="PRINTS" id="PR00081">
    <property type="entry name" value="GDHRDH"/>
</dbReference>
<dbReference type="InterPro" id="IPR002347">
    <property type="entry name" value="SDR_fam"/>
</dbReference>
<comment type="similarity">
    <text evidence="1">Belongs to the short-chain dehydrogenases/reductases (SDR) family.</text>
</comment>
<keyword evidence="4" id="KW-1185">Reference proteome</keyword>
<organism evidence="3 4">
    <name type="scientific">Solirubrobacter ginsenosidimutans</name>
    <dbReference type="NCBI Taxonomy" id="490573"/>
    <lineage>
        <taxon>Bacteria</taxon>
        <taxon>Bacillati</taxon>
        <taxon>Actinomycetota</taxon>
        <taxon>Thermoleophilia</taxon>
        <taxon>Solirubrobacterales</taxon>
        <taxon>Solirubrobacteraceae</taxon>
        <taxon>Solirubrobacter</taxon>
    </lineage>
</organism>
<dbReference type="Proteomes" id="UP001149140">
    <property type="component" value="Unassembled WGS sequence"/>
</dbReference>
<dbReference type="InterPro" id="IPR036291">
    <property type="entry name" value="NAD(P)-bd_dom_sf"/>
</dbReference>
<dbReference type="Pfam" id="PF00106">
    <property type="entry name" value="adh_short"/>
    <property type="match status" value="1"/>
</dbReference>
<dbReference type="RefSeq" id="WP_270040835.1">
    <property type="nucleotide sequence ID" value="NZ_JAPDOD010000013.1"/>
</dbReference>
<proteinExistence type="inferred from homology"/>